<accession>A0A934RTZ7</accession>
<dbReference type="InterPro" id="IPR021127">
    <property type="entry name" value="CRISPR_associated_Cas2"/>
</dbReference>
<evidence type="ECO:0000313" key="11">
    <source>
        <dbReference type="Proteomes" id="UP000604083"/>
    </source>
</evidence>
<keyword evidence="11" id="KW-1185">Reference proteome</keyword>
<keyword evidence="5 9" id="KW-0255">Endonuclease</keyword>
<dbReference type="GO" id="GO:0016787">
    <property type="term" value="F:hydrolase activity"/>
    <property type="evidence" value="ECO:0007669"/>
    <property type="project" value="UniProtKB-KW"/>
</dbReference>
<evidence type="ECO:0000256" key="3">
    <source>
        <dbReference type="ARBA" id="ARBA00022722"/>
    </source>
</evidence>
<evidence type="ECO:0000256" key="6">
    <source>
        <dbReference type="ARBA" id="ARBA00022801"/>
    </source>
</evidence>
<comment type="cofactor">
    <cofactor evidence="1 9">
        <name>Mg(2+)</name>
        <dbReference type="ChEBI" id="CHEBI:18420"/>
    </cofactor>
</comment>
<dbReference type="Proteomes" id="UP000604083">
    <property type="component" value="Unassembled WGS sequence"/>
</dbReference>
<protein>
    <recommendedName>
        <fullName evidence="9">CRISPR-associated endoribonuclease Cas2</fullName>
        <ecNumber evidence="9">3.1.-.-</ecNumber>
    </recommendedName>
</protein>
<dbReference type="GO" id="GO:0046872">
    <property type="term" value="F:metal ion binding"/>
    <property type="evidence" value="ECO:0007669"/>
    <property type="project" value="UniProtKB-UniRule"/>
</dbReference>
<dbReference type="Gene3D" id="3.30.70.240">
    <property type="match status" value="1"/>
</dbReference>
<keyword evidence="6 9" id="KW-0378">Hydrolase</keyword>
<keyword evidence="3 9" id="KW-0540">Nuclease</keyword>
<keyword evidence="8 9" id="KW-0051">Antiviral defense</keyword>
<keyword evidence="7 9" id="KW-0460">Magnesium</keyword>
<dbReference type="RefSeq" id="WP_200393067.1">
    <property type="nucleotide sequence ID" value="NZ_JAENIO010000068.1"/>
</dbReference>
<dbReference type="GO" id="GO:0043571">
    <property type="term" value="P:maintenance of CRISPR repeat elements"/>
    <property type="evidence" value="ECO:0007669"/>
    <property type="project" value="UniProtKB-UniRule"/>
</dbReference>
<evidence type="ECO:0000256" key="2">
    <source>
        <dbReference type="ARBA" id="ARBA00009959"/>
    </source>
</evidence>
<gene>
    <name evidence="9 10" type="primary">cas2</name>
    <name evidence="10" type="ORF">JIN78_16300</name>
</gene>
<feature type="binding site" evidence="9">
    <location>
        <position position="16"/>
    </location>
    <ligand>
        <name>Mg(2+)</name>
        <dbReference type="ChEBI" id="CHEBI:18420"/>
        <note>catalytic</note>
    </ligand>
</feature>
<comment type="function">
    <text evidence="9">CRISPR (clustered regularly interspaced short palindromic repeat), is an adaptive immune system that provides protection against mobile genetic elements (viruses, transposable elements and conjugative plasmids). CRISPR clusters contain sequences complementary to antecedent mobile elements and target invading nucleic acids. CRISPR clusters are transcribed and processed into CRISPR RNA (crRNA). Functions as a ssRNA-specific endoribonuclease. Involved in the integration of spacer DNA into the CRISPR cassette.</text>
</comment>
<evidence type="ECO:0000256" key="5">
    <source>
        <dbReference type="ARBA" id="ARBA00022759"/>
    </source>
</evidence>
<proteinExistence type="inferred from homology"/>
<dbReference type="EMBL" id="JAENIO010000068">
    <property type="protein sequence ID" value="MBK1835631.1"/>
    <property type="molecule type" value="Genomic_DNA"/>
</dbReference>
<comment type="subunit">
    <text evidence="9">Homodimer, forms a heterotetramer with a Cas1 homodimer.</text>
</comment>
<dbReference type="SUPFAM" id="SSF143430">
    <property type="entry name" value="TTP0101/SSO1404-like"/>
    <property type="match status" value="1"/>
</dbReference>
<comment type="similarity">
    <text evidence="2 9">Belongs to the CRISPR-associated endoribonuclease Cas2 protein family.</text>
</comment>
<dbReference type="InterPro" id="IPR019199">
    <property type="entry name" value="Virulence_VapD/CRISPR_Cas2"/>
</dbReference>
<sequence>MELSGYRIMWIIVFFDLPTDTAKARKQYTRFRKDLLEDGFSMMQYSVYYRHCPSKENTEVHLKRIRNCVPPDGEVRVCQFTDKQFERMEVYLGKRRIRTEEEPAQLEMF</sequence>
<dbReference type="Pfam" id="PF09827">
    <property type="entry name" value="CRISPR_Cas2"/>
    <property type="match status" value="1"/>
</dbReference>
<dbReference type="GO" id="GO:0004521">
    <property type="term" value="F:RNA endonuclease activity"/>
    <property type="evidence" value="ECO:0007669"/>
    <property type="project" value="InterPro"/>
</dbReference>
<evidence type="ECO:0000256" key="9">
    <source>
        <dbReference type="HAMAP-Rule" id="MF_01471"/>
    </source>
</evidence>
<comment type="caution">
    <text evidence="10">The sequence shown here is derived from an EMBL/GenBank/DDBJ whole genome shotgun (WGS) entry which is preliminary data.</text>
</comment>
<dbReference type="AlphaFoldDB" id="A0A934RTZ7"/>
<evidence type="ECO:0000256" key="7">
    <source>
        <dbReference type="ARBA" id="ARBA00022842"/>
    </source>
</evidence>
<dbReference type="NCBIfam" id="TIGR01573">
    <property type="entry name" value="cas2"/>
    <property type="match status" value="1"/>
</dbReference>
<evidence type="ECO:0000256" key="8">
    <source>
        <dbReference type="ARBA" id="ARBA00023118"/>
    </source>
</evidence>
<evidence type="ECO:0000256" key="4">
    <source>
        <dbReference type="ARBA" id="ARBA00022723"/>
    </source>
</evidence>
<name>A0A934RTZ7_9BACT</name>
<dbReference type="EC" id="3.1.-.-" evidence="9"/>
<reference evidence="10" key="1">
    <citation type="submission" date="2021-01" db="EMBL/GenBank/DDBJ databases">
        <title>Modified the classification status of verrucomicrobia.</title>
        <authorList>
            <person name="Feng X."/>
        </authorList>
    </citation>
    <scope>NUCLEOTIDE SEQUENCE</scope>
    <source>
        <strain evidence="10">KCTC 12986</strain>
    </source>
</reference>
<organism evidence="10 11">
    <name type="scientific">Roseibacillus ishigakijimensis</name>
    <dbReference type="NCBI Taxonomy" id="454146"/>
    <lineage>
        <taxon>Bacteria</taxon>
        <taxon>Pseudomonadati</taxon>
        <taxon>Verrucomicrobiota</taxon>
        <taxon>Verrucomicrobiia</taxon>
        <taxon>Verrucomicrobiales</taxon>
        <taxon>Verrucomicrobiaceae</taxon>
        <taxon>Roseibacillus</taxon>
    </lineage>
</organism>
<dbReference type="GO" id="GO:0051607">
    <property type="term" value="P:defense response to virus"/>
    <property type="evidence" value="ECO:0007669"/>
    <property type="project" value="UniProtKB-UniRule"/>
</dbReference>
<evidence type="ECO:0000256" key="1">
    <source>
        <dbReference type="ARBA" id="ARBA00001946"/>
    </source>
</evidence>
<evidence type="ECO:0000313" key="10">
    <source>
        <dbReference type="EMBL" id="MBK1835631.1"/>
    </source>
</evidence>
<keyword evidence="4 9" id="KW-0479">Metal-binding</keyword>
<dbReference type="HAMAP" id="MF_01471">
    <property type="entry name" value="Cas2"/>
    <property type="match status" value="1"/>
</dbReference>